<dbReference type="EMBL" id="KN837099">
    <property type="protein sequence ID" value="KIJ48013.1"/>
    <property type="molecule type" value="Genomic_DNA"/>
</dbReference>
<keyword evidence="1" id="KW-1133">Transmembrane helix</keyword>
<reference evidence="2 3" key="1">
    <citation type="submission" date="2014-06" db="EMBL/GenBank/DDBJ databases">
        <title>Evolutionary Origins and Diversification of the Mycorrhizal Mutualists.</title>
        <authorList>
            <consortium name="DOE Joint Genome Institute"/>
            <consortium name="Mycorrhizal Genomics Consortium"/>
            <person name="Kohler A."/>
            <person name="Kuo A."/>
            <person name="Nagy L.G."/>
            <person name="Floudas D."/>
            <person name="Copeland A."/>
            <person name="Barry K.W."/>
            <person name="Cichocki N."/>
            <person name="Veneault-Fourrey C."/>
            <person name="LaButti K."/>
            <person name="Lindquist E.A."/>
            <person name="Lipzen A."/>
            <person name="Lundell T."/>
            <person name="Morin E."/>
            <person name="Murat C."/>
            <person name="Riley R."/>
            <person name="Ohm R."/>
            <person name="Sun H."/>
            <person name="Tunlid A."/>
            <person name="Henrissat B."/>
            <person name="Grigoriev I.V."/>
            <person name="Hibbett D.S."/>
            <person name="Martin F."/>
        </authorList>
    </citation>
    <scope>NUCLEOTIDE SEQUENCE [LARGE SCALE GENOMIC DNA]</scope>
    <source>
        <strain evidence="2 3">SS14</strain>
    </source>
</reference>
<keyword evidence="1" id="KW-0812">Transmembrane</keyword>
<dbReference type="Proteomes" id="UP000054279">
    <property type="component" value="Unassembled WGS sequence"/>
</dbReference>
<evidence type="ECO:0000256" key="1">
    <source>
        <dbReference type="SAM" id="Phobius"/>
    </source>
</evidence>
<feature type="transmembrane region" description="Helical" evidence="1">
    <location>
        <begin position="169"/>
        <end position="189"/>
    </location>
</feature>
<dbReference type="OrthoDB" id="6511194at2759"/>
<evidence type="ECO:0000313" key="3">
    <source>
        <dbReference type="Proteomes" id="UP000054279"/>
    </source>
</evidence>
<gene>
    <name evidence="2" type="ORF">M422DRAFT_163090</name>
</gene>
<keyword evidence="3" id="KW-1185">Reference proteome</keyword>
<dbReference type="HOGENOM" id="CLU_005726_0_2_1"/>
<name>A0A0C9UWH1_SPHS4</name>
<accession>A0A0C9UWH1</accession>
<organism evidence="2 3">
    <name type="scientific">Sphaerobolus stellatus (strain SS14)</name>
    <dbReference type="NCBI Taxonomy" id="990650"/>
    <lineage>
        <taxon>Eukaryota</taxon>
        <taxon>Fungi</taxon>
        <taxon>Dikarya</taxon>
        <taxon>Basidiomycota</taxon>
        <taxon>Agaricomycotina</taxon>
        <taxon>Agaricomycetes</taxon>
        <taxon>Phallomycetidae</taxon>
        <taxon>Geastrales</taxon>
        <taxon>Sphaerobolaceae</taxon>
        <taxon>Sphaerobolus</taxon>
    </lineage>
</organism>
<dbReference type="AlphaFoldDB" id="A0A0C9UWH1"/>
<keyword evidence="1" id="KW-0472">Membrane</keyword>
<proteinExistence type="predicted"/>
<sequence length="230" mass="26361">MVSDFCSPDLGWLKSKDGKEEVCVLFKSGKNQDGYFGNDDLIKQTKHTNFAGTTTIAAFAFDNATTHQKQADDGLSACHMPKFPKHWYGKSGKCRMCNGVLPNGQPQSLYFLDDHPTKLGEFKGMEIILRECGLLKESKLRAQCPQFKYVDLQAACCCRRVLFNCNRYILLYHIISIYVILCTYMRSIFSVDIICVHNGLYLACRHIRCWHTYLFTLHRCTTYSNKAEFS</sequence>
<evidence type="ECO:0000313" key="2">
    <source>
        <dbReference type="EMBL" id="KIJ48013.1"/>
    </source>
</evidence>
<protein>
    <submittedName>
        <fullName evidence="2">Uncharacterized protein</fullName>
    </submittedName>
</protein>